<evidence type="ECO:0000259" key="3">
    <source>
        <dbReference type="Pfam" id="PF26581"/>
    </source>
</evidence>
<dbReference type="EMBL" id="LFYR01002110">
    <property type="protein sequence ID" value="KMZ57027.1"/>
    <property type="molecule type" value="Genomic_DNA"/>
</dbReference>
<feature type="coiled-coil region" evidence="1">
    <location>
        <begin position="224"/>
        <end position="251"/>
    </location>
</feature>
<evidence type="ECO:0000313" key="5">
    <source>
        <dbReference type="Proteomes" id="UP000036987"/>
    </source>
</evidence>
<dbReference type="Gene3D" id="1.10.287.1490">
    <property type="match status" value="1"/>
</dbReference>
<dbReference type="PANTHER" id="PTHR35705">
    <property type="entry name" value="WPP DOMAIN-INTERACTING TAIL-ANCHORED PROTEIN 1"/>
    <property type="match status" value="1"/>
</dbReference>
<protein>
    <recommendedName>
        <fullName evidence="3">WIT1/2 N-terminal helical bundle domain-containing protein</fullName>
    </recommendedName>
</protein>
<feature type="domain" description="WIT1/2 N-terminal helical bundle" evidence="3">
    <location>
        <begin position="7"/>
        <end position="80"/>
    </location>
</feature>
<feature type="coiled-coil region" evidence="1">
    <location>
        <begin position="284"/>
        <end position="381"/>
    </location>
</feature>
<gene>
    <name evidence="4" type="ORF">ZOSMA_8G01760</name>
</gene>
<accession>A0A0K9NLQ6</accession>
<keyword evidence="2" id="KW-0472">Membrane</keyword>
<dbReference type="OMA" id="TMHVATR"/>
<sequence length="500" mass="57160">MEDDTPTAVDFDLAYSSEKLLNLDVLLMYVTVTASNRHNAVSASDAVLRTFEIGVLTGFLSSELTEIESILKHLQHQVSSLDSIEDALKQSNQHVSDIKSQLKRLDRENLMISIDDEKEGNGDRVMLDKTISKQLVLLERQFSDTRHVREGIAQMILHREKERSSMEEVAMASLQRLFDAENTAEILMGVSKDLLVQLDDKDEESERNEYSVTLMGGVIDLSSLKISKEDLTFLRRKVEDLKTSLRNADSEVNCRGGCRDCDVIVSLKECNRKADGTERGNLEIRKLLEKASLVERELEESITQLENTKRSVEAIEEEHSMLCSALGDMEDLVEHLKSKVSDAERKAMNAESRCVLLTQTNLELNEELNVLNVRLEWLEKSVSEANRFKTTTAKEIYVRSKIITDLITRLASERERLHLQVFALKKERRRLVDRIWKSSESSKNIIVRCLSMDSSQQQEDQKEDEYEDQMMFCAKKKKMTALLIIGLVFLTLTACMYVIH</sequence>
<proteinExistence type="predicted"/>
<evidence type="ECO:0000256" key="2">
    <source>
        <dbReference type="SAM" id="Phobius"/>
    </source>
</evidence>
<dbReference type="AlphaFoldDB" id="A0A0K9NLQ6"/>
<keyword evidence="1" id="KW-0175">Coiled coil</keyword>
<dbReference type="InterPro" id="IPR058610">
    <property type="entry name" value="WIT1_2_N"/>
</dbReference>
<dbReference type="InterPro" id="IPR039976">
    <property type="entry name" value="WIT1/WIT2"/>
</dbReference>
<reference evidence="5" key="1">
    <citation type="journal article" date="2016" name="Nature">
        <title>The genome of the seagrass Zostera marina reveals angiosperm adaptation to the sea.</title>
        <authorList>
            <person name="Olsen J.L."/>
            <person name="Rouze P."/>
            <person name="Verhelst B."/>
            <person name="Lin Y.-C."/>
            <person name="Bayer T."/>
            <person name="Collen J."/>
            <person name="Dattolo E."/>
            <person name="De Paoli E."/>
            <person name="Dittami S."/>
            <person name="Maumus F."/>
            <person name="Michel G."/>
            <person name="Kersting A."/>
            <person name="Lauritano C."/>
            <person name="Lohaus R."/>
            <person name="Toepel M."/>
            <person name="Tonon T."/>
            <person name="Vanneste K."/>
            <person name="Amirebrahimi M."/>
            <person name="Brakel J."/>
            <person name="Bostroem C."/>
            <person name="Chovatia M."/>
            <person name="Grimwood J."/>
            <person name="Jenkins J.W."/>
            <person name="Jueterbock A."/>
            <person name="Mraz A."/>
            <person name="Stam W.T."/>
            <person name="Tice H."/>
            <person name="Bornberg-Bauer E."/>
            <person name="Green P.J."/>
            <person name="Pearson G.A."/>
            <person name="Procaccini G."/>
            <person name="Duarte C.M."/>
            <person name="Schmutz J."/>
            <person name="Reusch T.B.H."/>
            <person name="Van de Peer Y."/>
        </authorList>
    </citation>
    <scope>NUCLEOTIDE SEQUENCE [LARGE SCALE GENOMIC DNA]</scope>
    <source>
        <strain evidence="5">cv. Finnish</strain>
    </source>
</reference>
<comment type="caution">
    <text evidence="4">The sequence shown here is derived from an EMBL/GenBank/DDBJ whole genome shotgun (WGS) entry which is preliminary data.</text>
</comment>
<dbReference type="OrthoDB" id="1936068at2759"/>
<keyword evidence="2" id="KW-1133">Transmembrane helix</keyword>
<evidence type="ECO:0000313" key="4">
    <source>
        <dbReference type="EMBL" id="KMZ57027.1"/>
    </source>
</evidence>
<organism evidence="4 5">
    <name type="scientific">Zostera marina</name>
    <name type="common">Eelgrass</name>
    <dbReference type="NCBI Taxonomy" id="29655"/>
    <lineage>
        <taxon>Eukaryota</taxon>
        <taxon>Viridiplantae</taxon>
        <taxon>Streptophyta</taxon>
        <taxon>Embryophyta</taxon>
        <taxon>Tracheophyta</taxon>
        <taxon>Spermatophyta</taxon>
        <taxon>Magnoliopsida</taxon>
        <taxon>Liliopsida</taxon>
        <taxon>Zosteraceae</taxon>
        <taxon>Zostera</taxon>
    </lineage>
</organism>
<dbReference type="Pfam" id="PF26581">
    <property type="entry name" value="WIT1_2_N"/>
    <property type="match status" value="1"/>
</dbReference>
<name>A0A0K9NLQ6_ZOSMR</name>
<feature type="transmembrane region" description="Helical" evidence="2">
    <location>
        <begin position="479"/>
        <end position="499"/>
    </location>
</feature>
<keyword evidence="2" id="KW-0812">Transmembrane</keyword>
<evidence type="ECO:0000256" key="1">
    <source>
        <dbReference type="SAM" id="Coils"/>
    </source>
</evidence>
<dbReference type="PANTHER" id="PTHR35705:SF1">
    <property type="entry name" value="WPP DOMAIN-INTERACTING TAIL-ANCHORED PROTEIN 1"/>
    <property type="match status" value="1"/>
</dbReference>
<keyword evidence="5" id="KW-1185">Reference proteome</keyword>
<dbReference type="Proteomes" id="UP000036987">
    <property type="component" value="Unassembled WGS sequence"/>
</dbReference>